<proteinExistence type="predicted"/>
<keyword evidence="1" id="KW-1133">Transmembrane helix</keyword>
<gene>
    <name evidence="2" type="ORF">AV530_009849</name>
</gene>
<name>A0A1V4KA93_PATFA</name>
<comment type="caution">
    <text evidence="2">The sequence shown here is derived from an EMBL/GenBank/DDBJ whole genome shotgun (WGS) entry which is preliminary data.</text>
</comment>
<protein>
    <submittedName>
        <fullName evidence="2">Uncharacterized protein</fullName>
    </submittedName>
</protein>
<keyword evidence="1" id="KW-0472">Membrane</keyword>
<dbReference type="Proteomes" id="UP000190648">
    <property type="component" value="Unassembled WGS sequence"/>
</dbReference>
<evidence type="ECO:0000256" key="1">
    <source>
        <dbReference type="SAM" id="Phobius"/>
    </source>
</evidence>
<organism evidence="2 3">
    <name type="scientific">Patagioenas fasciata monilis</name>
    <dbReference type="NCBI Taxonomy" id="372326"/>
    <lineage>
        <taxon>Eukaryota</taxon>
        <taxon>Metazoa</taxon>
        <taxon>Chordata</taxon>
        <taxon>Craniata</taxon>
        <taxon>Vertebrata</taxon>
        <taxon>Euteleostomi</taxon>
        <taxon>Archelosauria</taxon>
        <taxon>Archosauria</taxon>
        <taxon>Dinosauria</taxon>
        <taxon>Saurischia</taxon>
        <taxon>Theropoda</taxon>
        <taxon>Coelurosauria</taxon>
        <taxon>Aves</taxon>
        <taxon>Neognathae</taxon>
        <taxon>Neoaves</taxon>
        <taxon>Columbimorphae</taxon>
        <taxon>Columbiformes</taxon>
        <taxon>Columbidae</taxon>
        <taxon>Patagioenas</taxon>
    </lineage>
</organism>
<keyword evidence="1" id="KW-0812">Transmembrane</keyword>
<sequence>MAGGASQAVARWPAHITGVSSTAQLLGLSWIFEEESKALLQCFCARGECATEPECLGQPRSEEAAAVHGQGSRCPQAGGRGQNCGLRFSKEMRFMKNYLSSWKTCSILPLQILVFYTIMFSGQSLQYLF</sequence>
<feature type="transmembrane region" description="Helical" evidence="1">
    <location>
        <begin position="97"/>
        <end position="119"/>
    </location>
</feature>
<dbReference type="EMBL" id="LSYS01003973">
    <property type="protein sequence ID" value="OPJ81386.1"/>
    <property type="molecule type" value="Genomic_DNA"/>
</dbReference>
<keyword evidence="3" id="KW-1185">Reference proteome</keyword>
<dbReference type="AlphaFoldDB" id="A0A1V4KA93"/>
<evidence type="ECO:0000313" key="2">
    <source>
        <dbReference type="EMBL" id="OPJ81386.1"/>
    </source>
</evidence>
<reference evidence="2 3" key="1">
    <citation type="submission" date="2016-02" db="EMBL/GenBank/DDBJ databases">
        <title>Band-tailed pigeon sequencing and assembly.</title>
        <authorList>
            <person name="Soares A.E."/>
            <person name="Novak B.J."/>
            <person name="Rice E.S."/>
            <person name="O'Connell B."/>
            <person name="Chang D."/>
            <person name="Weber S."/>
            <person name="Shapiro B."/>
        </authorList>
    </citation>
    <scope>NUCLEOTIDE SEQUENCE [LARGE SCALE GENOMIC DNA]</scope>
    <source>
        <strain evidence="2">BTP2013</strain>
        <tissue evidence="2">Blood</tissue>
    </source>
</reference>
<accession>A0A1V4KA93</accession>
<evidence type="ECO:0000313" key="3">
    <source>
        <dbReference type="Proteomes" id="UP000190648"/>
    </source>
</evidence>